<dbReference type="STRING" id="880072.Desac_0571"/>
<reference evidence="2" key="2">
    <citation type="submission" date="2011-03" db="EMBL/GenBank/DDBJ databases">
        <title>The complete genome of Desulfobacca acetoxidans DSM 11109.</title>
        <authorList>
            <consortium name="US DOE Joint Genome Institute (JGI-PGF)"/>
            <person name="Lucas S."/>
            <person name="Copeland A."/>
            <person name="Lapidus A."/>
            <person name="Bruce D."/>
            <person name="Goodwin L."/>
            <person name="Pitluck S."/>
            <person name="Peters L."/>
            <person name="Kyrpides N."/>
            <person name="Mavromatis K."/>
            <person name="Ivanova N."/>
            <person name="Ovchinnikova G."/>
            <person name="Teshima H."/>
            <person name="Detter J.C."/>
            <person name="Han C."/>
            <person name="Land M."/>
            <person name="Hauser L."/>
            <person name="Markowitz V."/>
            <person name="Cheng J.-F."/>
            <person name="Hugenholtz P."/>
            <person name="Woyke T."/>
            <person name="Wu D."/>
            <person name="Spring S."/>
            <person name="Schueler E."/>
            <person name="Brambilla E."/>
            <person name="Klenk H.-P."/>
            <person name="Eisen J.A."/>
        </authorList>
    </citation>
    <scope>NUCLEOTIDE SEQUENCE [LARGE SCALE GENOMIC DNA]</scope>
    <source>
        <strain evidence="2">ATCC 700848 / DSM 11109 / ASRB2</strain>
    </source>
</reference>
<gene>
    <name evidence="1" type="ordered locus">Desac_0571</name>
</gene>
<name>F2NG44_DESAR</name>
<accession>F2NG44</accession>
<sequence>MDAAAKRYTGPGHRLFHHTLETAVMFENYYKKFDVGLSHQARLEVALHIAFDKGIINGLDLALMRELTKAWSPKKKGSRIF</sequence>
<dbReference type="HOGENOM" id="CLU_2568222_0_0_7"/>
<proteinExistence type="predicted"/>
<reference evidence="1 2" key="1">
    <citation type="journal article" date="2011" name="Stand. Genomic Sci.">
        <title>Complete genome sequence of the acetate-degrading sulfate reducer Desulfobacca acetoxidans type strain (ASRB2).</title>
        <authorList>
            <person name="Goker M."/>
            <person name="Teshima H."/>
            <person name="Lapidus A."/>
            <person name="Nolan M."/>
            <person name="Lucas S."/>
            <person name="Hammon N."/>
            <person name="Deshpande S."/>
            <person name="Cheng J.F."/>
            <person name="Tapia R."/>
            <person name="Han C."/>
            <person name="Goodwin L."/>
            <person name="Pitluck S."/>
            <person name="Huntemann M."/>
            <person name="Liolios K."/>
            <person name="Ivanova N."/>
            <person name="Pagani I."/>
            <person name="Mavromatis K."/>
            <person name="Ovchinikova G."/>
            <person name="Pati A."/>
            <person name="Chen A."/>
            <person name="Palaniappan K."/>
            <person name="Land M."/>
            <person name="Hauser L."/>
            <person name="Brambilla E.M."/>
            <person name="Rohde M."/>
            <person name="Spring S."/>
            <person name="Detter J.C."/>
            <person name="Woyke T."/>
            <person name="Bristow J."/>
            <person name="Eisen J.A."/>
            <person name="Markowitz V."/>
            <person name="Hugenholtz P."/>
            <person name="Kyrpides N.C."/>
            <person name="Klenk H.P."/>
        </authorList>
    </citation>
    <scope>NUCLEOTIDE SEQUENCE [LARGE SCALE GENOMIC DNA]</scope>
    <source>
        <strain evidence="2">ATCC 700848 / DSM 11109 / ASRB2</strain>
    </source>
</reference>
<evidence type="ECO:0000313" key="1">
    <source>
        <dbReference type="EMBL" id="AEB08457.1"/>
    </source>
</evidence>
<dbReference type="AlphaFoldDB" id="F2NG44"/>
<dbReference type="Proteomes" id="UP000000483">
    <property type="component" value="Chromosome"/>
</dbReference>
<protein>
    <submittedName>
        <fullName evidence="1">Uncharacterized protein</fullName>
    </submittedName>
</protein>
<evidence type="ECO:0000313" key="2">
    <source>
        <dbReference type="Proteomes" id="UP000000483"/>
    </source>
</evidence>
<dbReference type="EMBL" id="CP002629">
    <property type="protein sequence ID" value="AEB08457.1"/>
    <property type="molecule type" value="Genomic_DNA"/>
</dbReference>
<keyword evidence="2" id="KW-1185">Reference proteome</keyword>
<organism evidence="1 2">
    <name type="scientific">Desulfobacca acetoxidans (strain ATCC 700848 / DSM 11109 / ASRB2)</name>
    <dbReference type="NCBI Taxonomy" id="880072"/>
    <lineage>
        <taxon>Bacteria</taxon>
        <taxon>Pseudomonadati</taxon>
        <taxon>Thermodesulfobacteriota</taxon>
        <taxon>Desulfobaccia</taxon>
        <taxon>Desulfobaccales</taxon>
        <taxon>Desulfobaccaceae</taxon>
        <taxon>Desulfobacca</taxon>
    </lineage>
</organism>
<dbReference type="KEGG" id="dao:Desac_0571"/>